<feature type="transmembrane region" description="Helical" evidence="11">
    <location>
        <begin position="208"/>
        <end position="227"/>
    </location>
</feature>
<feature type="transmembrane region" description="Helical" evidence="11">
    <location>
        <begin position="66"/>
        <end position="88"/>
    </location>
</feature>
<comment type="subcellular location">
    <subcellularLocation>
        <location evidence="1">Cell inner membrane</location>
        <topology evidence="1">Multi-pass membrane protein</topology>
    </subcellularLocation>
    <subcellularLocation>
        <location evidence="11">Cell membrane</location>
        <topology evidence="11">Multi-pass membrane protein</topology>
    </subcellularLocation>
</comment>
<keyword evidence="8 11" id="KW-1133">Transmembrane helix</keyword>
<feature type="transmembrane region" description="Helical" evidence="11">
    <location>
        <begin position="33"/>
        <end position="54"/>
    </location>
</feature>
<evidence type="ECO:0000256" key="10">
    <source>
        <dbReference type="ARBA" id="ARBA00040319"/>
    </source>
</evidence>
<dbReference type="PANTHER" id="PTHR30614:SF10">
    <property type="entry name" value="ARGININE ABC TRANSPORTER PERMEASE PROTEIN ARTM"/>
    <property type="match status" value="1"/>
</dbReference>
<dbReference type="SUPFAM" id="SSF161098">
    <property type="entry name" value="MetI-like"/>
    <property type="match status" value="1"/>
</dbReference>
<sequence length="243" mass="27181">MESLMTWLEAQLADNSIFTLQTLGYYGEGLATTVQLVALSLIIGLVLAVPLAIGRGSTHRWLSLPIFLYCYVFRGTPLLIQLYLIYYGVVFVEGIQETWLWVILEEPFVPALIAFTLNTAAYTTEIFRGAIKATPRGEIEAARAYGMSRGLMLRRIVLPSAFRRALPAYGNEVIFMLHASAIASVVTIMDLTGAARFVYARYYAPFEAFLFVAAIYLCLTFAILYLFRTLERRLLAHLRPAGG</sequence>
<evidence type="ECO:0000256" key="2">
    <source>
        <dbReference type="ARBA" id="ARBA00010072"/>
    </source>
</evidence>
<dbReference type="Pfam" id="PF00528">
    <property type="entry name" value="BPD_transp_1"/>
    <property type="match status" value="1"/>
</dbReference>
<feature type="domain" description="ABC transmembrane type-1" evidence="12">
    <location>
        <begin position="30"/>
        <end position="227"/>
    </location>
</feature>
<dbReference type="GO" id="GO:0043190">
    <property type="term" value="C:ATP-binding cassette (ABC) transporter complex"/>
    <property type="evidence" value="ECO:0007669"/>
    <property type="project" value="InterPro"/>
</dbReference>
<dbReference type="Gene3D" id="1.10.3720.10">
    <property type="entry name" value="MetI-like"/>
    <property type="match status" value="1"/>
</dbReference>
<dbReference type="RefSeq" id="WP_183325241.1">
    <property type="nucleotide sequence ID" value="NZ_JACHXP010000007.1"/>
</dbReference>
<keyword evidence="5" id="KW-0997">Cell inner membrane</keyword>
<dbReference type="PROSITE" id="PS50928">
    <property type="entry name" value="ABC_TM1"/>
    <property type="match status" value="1"/>
</dbReference>
<evidence type="ECO:0000256" key="7">
    <source>
        <dbReference type="ARBA" id="ARBA00022970"/>
    </source>
</evidence>
<dbReference type="GO" id="GO:0006865">
    <property type="term" value="P:amino acid transport"/>
    <property type="evidence" value="ECO:0007669"/>
    <property type="project" value="UniProtKB-KW"/>
</dbReference>
<keyword evidence="14" id="KW-1185">Reference proteome</keyword>
<accession>A0A839VCU8</accession>
<feature type="transmembrane region" description="Helical" evidence="11">
    <location>
        <begin position="108"/>
        <end position="127"/>
    </location>
</feature>
<dbReference type="InterPro" id="IPR035906">
    <property type="entry name" value="MetI-like_sf"/>
</dbReference>
<dbReference type="CDD" id="cd06261">
    <property type="entry name" value="TM_PBP2"/>
    <property type="match status" value="1"/>
</dbReference>
<evidence type="ECO:0000256" key="6">
    <source>
        <dbReference type="ARBA" id="ARBA00022692"/>
    </source>
</evidence>
<evidence type="ECO:0000256" key="11">
    <source>
        <dbReference type="RuleBase" id="RU363032"/>
    </source>
</evidence>
<evidence type="ECO:0000256" key="1">
    <source>
        <dbReference type="ARBA" id="ARBA00004429"/>
    </source>
</evidence>
<evidence type="ECO:0000256" key="8">
    <source>
        <dbReference type="ARBA" id="ARBA00022989"/>
    </source>
</evidence>
<keyword evidence="4" id="KW-1003">Cell membrane</keyword>
<keyword evidence="6 11" id="KW-0812">Transmembrane</keyword>
<dbReference type="AlphaFoldDB" id="A0A839VCU8"/>
<evidence type="ECO:0000313" key="13">
    <source>
        <dbReference type="EMBL" id="MBB3190504.1"/>
    </source>
</evidence>
<dbReference type="Proteomes" id="UP000547614">
    <property type="component" value="Unassembled WGS sequence"/>
</dbReference>
<name>A0A839VCU8_9GAMM</name>
<dbReference type="InterPro" id="IPR010065">
    <property type="entry name" value="AA_ABC_transptr_permease_3TM"/>
</dbReference>
<keyword evidence="9 11" id="KW-0472">Membrane</keyword>
<organism evidence="13 14">
    <name type="scientific">Halomonas cerina</name>
    <dbReference type="NCBI Taxonomy" id="447424"/>
    <lineage>
        <taxon>Bacteria</taxon>
        <taxon>Pseudomonadati</taxon>
        <taxon>Pseudomonadota</taxon>
        <taxon>Gammaproteobacteria</taxon>
        <taxon>Oceanospirillales</taxon>
        <taxon>Halomonadaceae</taxon>
        <taxon>Halomonas</taxon>
    </lineage>
</organism>
<dbReference type="NCBIfam" id="TIGR01726">
    <property type="entry name" value="HEQRo_perm_3TM"/>
    <property type="match status" value="1"/>
</dbReference>
<reference evidence="13 14" key="1">
    <citation type="submission" date="2020-08" db="EMBL/GenBank/DDBJ databases">
        <title>Genomic Encyclopedia of Type Strains, Phase III (KMG-III): the genomes of soil and plant-associated and newly described type strains.</title>
        <authorList>
            <person name="Whitman W."/>
        </authorList>
    </citation>
    <scope>NUCLEOTIDE SEQUENCE [LARGE SCALE GENOMIC DNA]</scope>
    <source>
        <strain evidence="13 14">CECT 7282</strain>
    </source>
</reference>
<dbReference type="InterPro" id="IPR043429">
    <property type="entry name" value="ArtM/GltK/GlnP/TcyL/YhdX-like"/>
</dbReference>
<comment type="caution">
    <text evidence="13">The sequence shown here is derived from an EMBL/GenBank/DDBJ whole genome shotgun (WGS) entry which is preliminary data.</text>
</comment>
<gene>
    <name evidence="13" type="ORF">FHR94_001737</name>
</gene>
<evidence type="ECO:0000259" key="12">
    <source>
        <dbReference type="PROSITE" id="PS50928"/>
    </source>
</evidence>
<keyword evidence="7" id="KW-0029">Amino-acid transport</keyword>
<dbReference type="EMBL" id="JACHXP010000007">
    <property type="protein sequence ID" value="MBB3190504.1"/>
    <property type="molecule type" value="Genomic_DNA"/>
</dbReference>
<evidence type="ECO:0000256" key="4">
    <source>
        <dbReference type="ARBA" id="ARBA00022475"/>
    </source>
</evidence>
<evidence type="ECO:0000313" key="14">
    <source>
        <dbReference type="Proteomes" id="UP000547614"/>
    </source>
</evidence>
<comment type="similarity">
    <text evidence="2">Belongs to the binding-protein-dependent transport system permease family. HisMQ subfamily.</text>
</comment>
<evidence type="ECO:0000256" key="3">
    <source>
        <dbReference type="ARBA" id="ARBA00022448"/>
    </source>
</evidence>
<keyword evidence="3 11" id="KW-0813">Transport</keyword>
<evidence type="ECO:0000256" key="9">
    <source>
        <dbReference type="ARBA" id="ARBA00023136"/>
    </source>
</evidence>
<evidence type="ECO:0000256" key="5">
    <source>
        <dbReference type="ARBA" id="ARBA00022519"/>
    </source>
</evidence>
<protein>
    <recommendedName>
        <fullName evidence="10">Arginine ABC transporter permease protein ArtM</fullName>
    </recommendedName>
</protein>
<dbReference type="PANTHER" id="PTHR30614">
    <property type="entry name" value="MEMBRANE COMPONENT OF AMINO ACID ABC TRANSPORTER"/>
    <property type="match status" value="1"/>
</dbReference>
<feature type="transmembrane region" description="Helical" evidence="11">
    <location>
        <begin position="173"/>
        <end position="196"/>
    </location>
</feature>
<dbReference type="GO" id="GO:0022857">
    <property type="term" value="F:transmembrane transporter activity"/>
    <property type="evidence" value="ECO:0007669"/>
    <property type="project" value="InterPro"/>
</dbReference>
<proteinExistence type="inferred from homology"/>
<dbReference type="InterPro" id="IPR000515">
    <property type="entry name" value="MetI-like"/>
</dbReference>